<dbReference type="Proteomes" id="UP000219374">
    <property type="component" value="Unassembled WGS sequence"/>
</dbReference>
<feature type="domain" description="OmpR/PhoB-type" evidence="8">
    <location>
        <begin position="12"/>
        <end position="108"/>
    </location>
</feature>
<dbReference type="PROSITE" id="PS00108">
    <property type="entry name" value="PROTEIN_KINASE_ST"/>
    <property type="match status" value="1"/>
</dbReference>
<evidence type="ECO:0000256" key="2">
    <source>
        <dbReference type="ARBA" id="ARBA00022741"/>
    </source>
</evidence>
<evidence type="ECO:0000256" key="3">
    <source>
        <dbReference type="ARBA" id="ARBA00022777"/>
    </source>
</evidence>
<dbReference type="SUPFAM" id="SSF46894">
    <property type="entry name" value="C-terminal effector domain of the bipartite response regulators"/>
    <property type="match status" value="1"/>
</dbReference>
<dbReference type="Gene3D" id="1.10.510.10">
    <property type="entry name" value="Transferase(Phosphotransferase) domain 1"/>
    <property type="match status" value="1"/>
</dbReference>
<dbReference type="Pfam" id="PF00069">
    <property type="entry name" value="Pkinase"/>
    <property type="match status" value="1"/>
</dbReference>
<evidence type="ECO:0000256" key="5">
    <source>
        <dbReference type="ARBA" id="ARBA00023125"/>
    </source>
</evidence>
<keyword evidence="2" id="KW-0547">Nucleotide-binding</keyword>
<dbReference type="Pfam" id="PF13374">
    <property type="entry name" value="TPR_10"/>
    <property type="match status" value="1"/>
</dbReference>
<evidence type="ECO:0000256" key="1">
    <source>
        <dbReference type="ARBA" id="ARBA00022679"/>
    </source>
</evidence>
<keyword evidence="1" id="KW-0808">Transferase</keyword>
<dbReference type="InterPro" id="IPR001867">
    <property type="entry name" value="OmpR/PhoB-type_DNA-bd"/>
</dbReference>
<evidence type="ECO:0000256" key="6">
    <source>
        <dbReference type="PROSITE-ProRule" id="PRU01091"/>
    </source>
</evidence>
<evidence type="ECO:0000259" key="8">
    <source>
        <dbReference type="PROSITE" id="PS51755"/>
    </source>
</evidence>
<dbReference type="SUPFAM" id="SSF48452">
    <property type="entry name" value="TPR-like"/>
    <property type="match status" value="1"/>
</dbReference>
<keyword evidence="3 9" id="KW-0418">Kinase</keyword>
<organism evidence="9 10">
    <name type="scientific">Pseudoxanthomonas wuyuanensis</name>
    <dbReference type="NCBI Taxonomy" id="1073196"/>
    <lineage>
        <taxon>Bacteria</taxon>
        <taxon>Pseudomonadati</taxon>
        <taxon>Pseudomonadota</taxon>
        <taxon>Gammaproteobacteria</taxon>
        <taxon>Lysobacterales</taxon>
        <taxon>Lysobacteraceae</taxon>
        <taxon>Pseudoxanthomonas</taxon>
    </lineage>
</organism>
<feature type="domain" description="Protein kinase" evidence="7">
    <location>
        <begin position="137"/>
        <end position="449"/>
    </location>
</feature>
<protein>
    <submittedName>
        <fullName evidence="9">Non-specific serine/threonine protein kinase</fullName>
    </submittedName>
</protein>
<dbReference type="SMART" id="SM00220">
    <property type="entry name" value="S_TKc"/>
    <property type="match status" value="1"/>
</dbReference>
<dbReference type="GO" id="GO:0000160">
    <property type="term" value="P:phosphorelay signal transduction system"/>
    <property type="evidence" value="ECO:0007669"/>
    <property type="project" value="InterPro"/>
</dbReference>
<dbReference type="CDD" id="cd00383">
    <property type="entry name" value="trans_reg_C"/>
    <property type="match status" value="1"/>
</dbReference>
<dbReference type="PANTHER" id="PTHR43289">
    <property type="entry name" value="MITOGEN-ACTIVATED PROTEIN KINASE KINASE KINASE 20-RELATED"/>
    <property type="match status" value="1"/>
</dbReference>
<dbReference type="SMART" id="SM00862">
    <property type="entry name" value="Trans_reg_C"/>
    <property type="match status" value="1"/>
</dbReference>
<dbReference type="PROSITE" id="PS51755">
    <property type="entry name" value="OMPR_PHOB"/>
    <property type="match status" value="1"/>
</dbReference>
<dbReference type="EMBL" id="OCND01000003">
    <property type="protein sequence ID" value="SOD54006.1"/>
    <property type="molecule type" value="Genomic_DNA"/>
</dbReference>
<feature type="DNA-binding region" description="OmpR/PhoB-type" evidence="6">
    <location>
        <begin position="12"/>
        <end position="108"/>
    </location>
</feature>
<evidence type="ECO:0000256" key="4">
    <source>
        <dbReference type="ARBA" id="ARBA00022840"/>
    </source>
</evidence>
<reference evidence="9 10" key="1">
    <citation type="submission" date="2017-09" db="EMBL/GenBank/DDBJ databases">
        <authorList>
            <person name="Ehlers B."/>
            <person name="Leendertz F.H."/>
        </authorList>
    </citation>
    <scope>NUCLEOTIDE SEQUENCE [LARGE SCALE GENOMIC DNA]</scope>
    <source>
        <strain evidence="9 10">CGMCC 1.10978</strain>
    </source>
</reference>
<dbReference type="RefSeq" id="WP_162125899.1">
    <property type="nucleotide sequence ID" value="NZ_OCND01000003.1"/>
</dbReference>
<dbReference type="InterPro" id="IPR000719">
    <property type="entry name" value="Prot_kinase_dom"/>
</dbReference>
<gene>
    <name evidence="9" type="ORF">SAMN06296416_10340</name>
</gene>
<name>A0A286D5U7_9GAMM</name>
<dbReference type="InterPro" id="IPR011990">
    <property type="entry name" value="TPR-like_helical_dom_sf"/>
</dbReference>
<dbReference type="InterPro" id="IPR016032">
    <property type="entry name" value="Sig_transdc_resp-reg_C-effctor"/>
</dbReference>
<dbReference type="InterPro" id="IPR011009">
    <property type="entry name" value="Kinase-like_dom_sf"/>
</dbReference>
<dbReference type="Pfam" id="PF00486">
    <property type="entry name" value="Trans_reg_C"/>
    <property type="match status" value="1"/>
</dbReference>
<dbReference type="GO" id="GO:0004674">
    <property type="term" value="F:protein serine/threonine kinase activity"/>
    <property type="evidence" value="ECO:0007669"/>
    <property type="project" value="UniProtKB-KW"/>
</dbReference>
<dbReference type="AlphaFoldDB" id="A0A286D5U7"/>
<dbReference type="PANTHER" id="PTHR43289:SF6">
    <property type="entry name" value="SERINE_THREONINE-PROTEIN KINASE NEKL-3"/>
    <property type="match status" value="1"/>
</dbReference>
<proteinExistence type="predicted"/>
<dbReference type="Gene3D" id="1.10.10.10">
    <property type="entry name" value="Winged helix-like DNA-binding domain superfamily/Winged helix DNA-binding domain"/>
    <property type="match status" value="1"/>
</dbReference>
<evidence type="ECO:0000313" key="9">
    <source>
        <dbReference type="EMBL" id="SOD54006.1"/>
    </source>
</evidence>
<evidence type="ECO:0000259" key="7">
    <source>
        <dbReference type="PROSITE" id="PS50011"/>
    </source>
</evidence>
<dbReference type="Gene3D" id="1.25.40.10">
    <property type="entry name" value="Tetratricopeptide repeat domain"/>
    <property type="match status" value="2"/>
</dbReference>
<dbReference type="PROSITE" id="PS50011">
    <property type="entry name" value="PROTEIN_KINASE_DOM"/>
    <property type="match status" value="1"/>
</dbReference>
<dbReference type="GO" id="GO:0005524">
    <property type="term" value="F:ATP binding"/>
    <property type="evidence" value="ECO:0007669"/>
    <property type="project" value="UniProtKB-KW"/>
</dbReference>
<keyword evidence="5 6" id="KW-0238">DNA-binding</keyword>
<keyword evidence="9" id="KW-0723">Serine/threonine-protein kinase</keyword>
<dbReference type="InterPro" id="IPR008271">
    <property type="entry name" value="Ser/Thr_kinase_AS"/>
</dbReference>
<dbReference type="SUPFAM" id="SSF56112">
    <property type="entry name" value="Protein kinase-like (PK-like)"/>
    <property type="match status" value="1"/>
</dbReference>
<evidence type="ECO:0000313" key="10">
    <source>
        <dbReference type="Proteomes" id="UP000219374"/>
    </source>
</evidence>
<accession>A0A286D5U7</accession>
<dbReference type="GO" id="GO:0003677">
    <property type="term" value="F:DNA binding"/>
    <property type="evidence" value="ECO:0007669"/>
    <property type="project" value="UniProtKB-UniRule"/>
</dbReference>
<keyword evidence="4" id="KW-0067">ATP-binding</keyword>
<sequence>MPSSQPSPDARLYRWRFGAVEFDESRHELRVAGLAVDMEHKPLQVLSVLLRHVGEVVTKEELFEQVWAGRITVDHVLATAIGKLRKMLDAAGEDRIVTVPRIGYRMDGPVERVAQGQRLGTALSFVAGQPVPGREHFLLERPLGRTLGSEVWLARQPRSRDARVFKFSLGGERLAAIKREATLMRVLRDTLGERDDFVRVLDWNFETEPFFLECEYGGESLPEWAASQGALAEWDRERRLAFFLQIAAAVDAAHSVGVLHKDIKPANVLVRARREARWQPCLTDFGNSRLLQPERLAELGITGMGLTVTTASNGSGTPLYLAPELIAGQAATVRSDLYALGVLLYQWLVGDLRRPMAPGWERDIDDALLVEDIRRATDGDPAQRLGSVAELMERLSALPQRRALAERQQATALAAHAAQRTLEQTRARRPWVIATIAMLSAGLIASSLFWYRSEQQRRSAAMQAARAEAVVRFLSDDLIGALSPGGAGFERDPTVRQMLEHAGTPLTTRFDGDPAVRGGIHAALGDAWRTLGDRERAAGHLRNAVQDYGRAFGVDDELTLITRYGLVRTLAYAGTSEAFAEAERQLREADRLAGSTRLRSENPLALYAAIARGQLHFQQLQIEPSLAAHRRADALQRKLRPDDASMAALIRSNIADALLRSGKAEEAVPLLRALLADPLLDASRIGESTTAGYRVMLARALRSLGRYAEALPIAQTAAATTERILGPDDYTTLVQLSLVASIHDYAGACAKALPIARTVRERVAHRYGEERQATLIETGNLGFKEYDCGDREAGLAYLRQAESGLRRHFGEDNVAAHSFRYALANQLADQGRHAEALEMVDGLSVPALTAGDSTPGWEHRLQALRGRILMQSGRQQEGRPLLAAAISALTDLGAEDDEQMREWRGLLDKQ</sequence>
<dbReference type="GO" id="GO:0006355">
    <property type="term" value="P:regulation of DNA-templated transcription"/>
    <property type="evidence" value="ECO:0007669"/>
    <property type="project" value="InterPro"/>
</dbReference>
<dbReference type="InterPro" id="IPR036388">
    <property type="entry name" value="WH-like_DNA-bd_sf"/>
</dbReference>
<keyword evidence="10" id="KW-1185">Reference proteome</keyword>